<organism evidence="2 3">
    <name type="scientific">Streptomyces netropsis</name>
    <name type="common">Streptoverticillium netropsis</name>
    <dbReference type="NCBI Taxonomy" id="55404"/>
    <lineage>
        <taxon>Bacteria</taxon>
        <taxon>Bacillati</taxon>
        <taxon>Actinomycetota</taxon>
        <taxon>Actinomycetes</taxon>
        <taxon>Kitasatosporales</taxon>
        <taxon>Streptomycetaceae</taxon>
        <taxon>Streptomyces</taxon>
    </lineage>
</organism>
<evidence type="ECO:0000313" key="2">
    <source>
        <dbReference type="EMBL" id="MBB4888461.1"/>
    </source>
</evidence>
<keyword evidence="3" id="KW-1185">Reference proteome</keyword>
<gene>
    <name evidence="2" type="ORF">FHS38_004530</name>
</gene>
<dbReference type="GO" id="GO:0004197">
    <property type="term" value="F:cysteine-type endopeptidase activity"/>
    <property type="evidence" value="ECO:0007669"/>
    <property type="project" value="InterPro"/>
</dbReference>
<evidence type="ECO:0000313" key="3">
    <source>
        <dbReference type="Proteomes" id="UP000556436"/>
    </source>
</evidence>
<dbReference type="AlphaFoldDB" id="A0A7W7LF21"/>
<proteinExistence type="predicted"/>
<dbReference type="GO" id="GO:0006508">
    <property type="term" value="P:proteolysis"/>
    <property type="evidence" value="ECO:0007669"/>
    <property type="project" value="InterPro"/>
</dbReference>
<dbReference type="Proteomes" id="UP000556436">
    <property type="component" value="Unassembled WGS sequence"/>
</dbReference>
<dbReference type="InterPro" id="IPR050452">
    <property type="entry name" value="Metacaspase"/>
</dbReference>
<accession>A0A7W7LF21</accession>
<feature type="domain" description="Peptidase C14 caspase" evidence="1">
    <location>
        <begin position="17"/>
        <end position="268"/>
    </location>
</feature>
<dbReference type="GO" id="GO:0005737">
    <property type="term" value="C:cytoplasm"/>
    <property type="evidence" value="ECO:0007669"/>
    <property type="project" value="TreeGrafter"/>
</dbReference>
<reference evidence="2 3" key="1">
    <citation type="submission" date="2020-08" db="EMBL/GenBank/DDBJ databases">
        <title>Genomic Encyclopedia of Type Strains, Phase III (KMG-III): the genomes of soil and plant-associated and newly described type strains.</title>
        <authorList>
            <person name="Whitman W."/>
        </authorList>
    </citation>
    <scope>NUCLEOTIDE SEQUENCE [LARGE SCALE GENOMIC DNA]</scope>
    <source>
        <strain evidence="2 3">CECT 3265</strain>
    </source>
</reference>
<dbReference type="Gene3D" id="3.40.50.1460">
    <property type="match status" value="1"/>
</dbReference>
<dbReference type="SUPFAM" id="SSF52129">
    <property type="entry name" value="Caspase-like"/>
    <property type="match status" value="1"/>
</dbReference>
<dbReference type="InterPro" id="IPR011600">
    <property type="entry name" value="Pept_C14_caspase"/>
</dbReference>
<sequence length="286" mass="31670">MPTGLSIHIGLNKVDPDKYDGWDGELNACENDARDMAELAKGLDYRNRTMLLTADATVENVTAVLKKAAKELKSGDILFLTYSGHGGQVPDLNGDEEDRQDETWVLFDRQFVDDELYELYGAFEDGVRIVVLSDSCHSGSVAEQVTGMLAPEALESVFGTREPKEAEKKIKALPLYLNNKLYKRDKTLYDRIQQELPAKDVREIGASILLISGCQDDQTSMDGPVNGAFTGALLSVWDGGTGFSGDYQALHRGIKQELRGEYLQSPNLFLAGRPDPEFVEQRPFSI</sequence>
<dbReference type="RefSeq" id="WP_184736089.1">
    <property type="nucleotide sequence ID" value="NZ_BMRW01000007.1"/>
</dbReference>
<dbReference type="PANTHER" id="PTHR48104:SF30">
    <property type="entry name" value="METACASPASE-1"/>
    <property type="match status" value="1"/>
</dbReference>
<dbReference type="EMBL" id="JACHJG010000009">
    <property type="protein sequence ID" value="MBB4888461.1"/>
    <property type="molecule type" value="Genomic_DNA"/>
</dbReference>
<dbReference type="PANTHER" id="PTHR48104">
    <property type="entry name" value="METACASPASE-4"/>
    <property type="match status" value="1"/>
</dbReference>
<name>A0A7W7LF21_STRNE</name>
<dbReference type="InterPro" id="IPR029030">
    <property type="entry name" value="Caspase-like_dom_sf"/>
</dbReference>
<protein>
    <recommendedName>
        <fullName evidence="1">Peptidase C14 caspase domain-containing protein</fullName>
    </recommendedName>
</protein>
<comment type="caution">
    <text evidence="2">The sequence shown here is derived from an EMBL/GenBank/DDBJ whole genome shotgun (WGS) entry which is preliminary data.</text>
</comment>
<evidence type="ECO:0000259" key="1">
    <source>
        <dbReference type="Pfam" id="PF00656"/>
    </source>
</evidence>
<dbReference type="Pfam" id="PF00656">
    <property type="entry name" value="Peptidase_C14"/>
    <property type="match status" value="1"/>
</dbReference>